<organism evidence="2 3">
    <name type="scientific">Chelativorans petroleitrophicus</name>
    <dbReference type="NCBI Taxonomy" id="2975484"/>
    <lineage>
        <taxon>Bacteria</taxon>
        <taxon>Pseudomonadati</taxon>
        <taxon>Pseudomonadota</taxon>
        <taxon>Alphaproteobacteria</taxon>
        <taxon>Hyphomicrobiales</taxon>
        <taxon>Phyllobacteriaceae</taxon>
        <taxon>Chelativorans</taxon>
    </lineage>
</organism>
<dbReference type="InterPro" id="IPR045599">
    <property type="entry name" value="DUF6456"/>
</dbReference>
<evidence type="ECO:0000313" key="3">
    <source>
        <dbReference type="Proteomes" id="UP001149009"/>
    </source>
</evidence>
<gene>
    <name evidence="2" type="ORF">NYR54_15340</name>
</gene>
<evidence type="ECO:0000259" key="1">
    <source>
        <dbReference type="Pfam" id="PF20057"/>
    </source>
</evidence>
<reference evidence="2" key="1">
    <citation type="submission" date="2022-08" db="EMBL/GenBank/DDBJ databases">
        <title>Chelativorans sichuanense sp. nov., a paraffin oil-degrading bacterium isolated from a mixture of oil-based drill cuttings and paddy soil.</title>
        <authorList>
            <person name="Yu J."/>
            <person name="Liu H."/>
            <person name="Chen Q."/>
        </authorList>
    </citation>
    <scope>NUCLEOTIDE SEQUENCE</scope>
    <source>
        <strain evidence="2">SCAU 2101</strain>
    </source>
</reference>
<evidence type="ECO:0000313" key="2">
    <source>
        <dbReference type="EMBL" id="MCT8991651.1"/>
    </source>
</evidence>
<name>A0A9X2XBF4_9HYPH</name>
<dbReference type="EMBL" id="JAODNV010000017">
    <property type="protein sequence ID" value="MCT8991651.1"/>
    <property type="molecule type" value="Genomic_DNA"/>
</dbReference>
<keyword evidence="3" id="KW-1185">Reference proteome</keyword>
<proteinExistence type="predicted"/>
<comment type="caution">
    <text evidence="2">The sequence shown here is derived from an EMBL/GenBank/DDBJ whole genome shotgun (WGS) entry which is preliminary data.</text>
</comment>
<accession>A0A9X2XBF4</accession>
<dbReference type="RefSeq" id="WP_261516576.1">
    <property type="nucleotide sequence ID" value="NZ_JAODNV010000017.1"/>
</dbReference>
<sequence length="275" mass="29853">MKRSEINITSRRIERETVRVARFLSTAGTATVRAAAKDGIVLLDGGERGTISVAPATLAVLVRKNIIRQVNGRLVLSAEGVALARRAEAPQDPFRAQLMDLGSVTVSTDGGAERVEANLSESPLAQLARRRGRDGKPFLSENEVRAGERLREDFTRGRIMPRLGVNWSTPVAGGRRGSGENGIADLTDAALAARQRVNRALEAVGPELAGVLVDVCCFLKGLERVESERGWPVRSAKVVLKTALAALSRHYEPQQPARRRSILHWGADGFRPSLR</sequence>
<dbReference type="Proteomes" id="UP001149009">
    <property type="component" value="Unassembled WGS sequence"/>
</dbReference>
<dbReference type="Pfam" id="PF20057">
    <property type="entry name" value="DUF6456"/>
    <property type="match status" value="1"/>
</dbReference>
<dbReference type="AlphaFoldDB" id="A0A9X2XBF4"/>
<feature type="domain" description="DUF6456" evidence="1">
    <location>
        <begin position="116"/>
        <end position="252"/>
    </location>
</feature>
<protein>
    <submittedName>
        <fullName evidence="2">DUF6456 domain-containing protein</fullName>
    </submittedName>
</protein>